<comment type="similarity">
    <text evidence="1">Belongs to the AAA ATPase family.</text>
</comment>
<evidence type="ECO:0000256" key="3">
    <source>
        <dbReference type="ARBA" id="ARBA00022840"/>
    </source>
</evidence>
<dbReference type="CDD" id="cd19481">
    <property type="entry name" value="RecA-like_protease"/>
    <property type="match status" value="1"/>
</dbReference>
<dbReference type="EMBL" id="JBAFSM010000017">
    <property type="protein sequence ID" value="MEG3437607.1"/>
    <property type="molecule type" value="Genomic_DNA"/>
</dbReference>
<organism evidence="5 6">
    <name type="scientific">Pannus brasiliensis CCIBt3594</name>
    <dbReference type="NCBI Taxonomy" id="1427578"/>
    <lineage>
        <taxon>Bacteria</taxon>
        <taxon>Bacillati</taxon>
        <taxon>Cyanobacteriota</taxon>
        <taxon>Cyanophyceae</taxon>
        <taxon>Oscillatoriophycideae</taxon>
        <taxon>Chroococcales</taxon>
        <taxon>Microcystaceae</taxon>
        <taxon>Pannus</taxon>
    </lineage>
</organism>
<sequence>MADLLTDNATDLERELTWFAEVLDARLRLYFHTETDGKSIASIREIPPPDLQDSEYARFLQQYAFSLEERLAVILALIPHVRPQLLDILWTKNEAIERGFTEFGGMQGATHGGFIPTGETVAFLVAGDDLAARFQAIQLFDSDRTFSRHDILSLSPTAPNEPLLSGTLTLSREVLDRLTTGTVRKPHFNREFPARAIETRLDWQQLVLPFSTLEQLEEIKHWILYGDTLLHDWGMFDRLRPGFTSLFYGPPGTGKTFSACLLGKYCDRDVYKIDLSLIVSKYIGETEKNLAKIFDTAENQRWILFFDEADALFGKRTKVEDSHDRYANQEISFLLQRLEEFNGVVILASNLKANIDEAFLRRFQSIVHFPMPKAPERFRLWKEAFSPKSTLEETVDLARIAEKYELSGGTIVNVVRYASLKALSRQESLILLDDLEEGIRRELLKEGKG</sequence>
<reference evidence="5 6" key="1">
    <citation type="submission" date="2024-01" db="EMBL/GenBank/DDBJ databases">
        <title>Genomic insights into the taxonomy and metabolism of the cyanobacterium Pannus brasiliensis CCIBt3594.</title>
        <authorList>
            <person name="Machado M."/>
            <person name="Botero N.B."/>
            <person name="Andreote A.P.D."/>
            <person name="Feitosa A.M.T."/>
            <person name="Popin R."/>
            <person name="Sivonen K."/>
            <person name="Fiore M.F."/>
        </authorList>
    </citation>
    <scope>NUCLEOTIDE SEQUENCE [LARGE SCALE GENOMIC DNA]</scope>
    <source>
        <strain evidence="5 6">CCIBt3594</strain>
    </source>
</reference>
<accession>A0AAW9QTJ5</accession>
<feature type="domain" description="AAA+ ATPase" evidence="4">
    <location>
        <begin position="241"/>
        <end position="373"/>
    </location>
</feature>
<dbReference type="Pfam" id="PF00004">
    <property type="entry name" value="AAA"/>
    <property type="match status" value="1"/>
</dbReference>
<dbReference type="SMART" id="SM00382">
    <property type="entry name" value="AAA"/>
    <property type="match status" value="1"/>
</dbReference>
<keyword evidence="2" id="KW-0547">Nucleotide-binding</keyword>
<dbReference type="InterPro" id="IPR050221">
    <property type="entry name" value="26S_Proteasome_ATPase"/>
</dbReference>
<keyword evidence="6" id="KW-1185">Reference proteome</keyword>
<evidence type="ECO:0000256" key="1">
    <source>
        <dbReference type="ARBA" id="ARBA00006914"/>
    </source>
</evidence>
<dbReference type="Gene3D" id="3.40.50.300">
    <property type="entry name" value="P-loop containing nucleotide triphosphate hydrolases"/>
    <property type="match status" value="1"/>
</dbReference>
<proteinExistence type="inferred from homology"/>
<protein>
    <submittedName>
        <fullName evidence="5">ATP-binding protein</fullName>
    </submittedName>
</protein>
<dbReference type="SUPFAM" id="SSF52540">
    <property type="entry name" value="P-loop containing nucleoside triphosphate hydrolases"/>
    <property type="match status" value="1"/>
</dbReference>
<dbReference type="InterPro" id="IPR003959">
    <property type="entry name" value="ATPase_AAA_core"/>
</dbReference>
<dbReference type="RefSeq" id="WP_332865086.1">
    <property type="nucleotide sequence ID" value="NZ_JBAFSM010000017.1"/>
</dbReference>
<evidence type="ECO:0000313" key="6">
    <source>
        <dbReference type="Proteomes" id="UP001328733"/>
    </source>
</evidence>
<dbReference type="InterPro" id="IPR027417">
    <property type="entry name" value="P-loop_NTPase"/>
</dbReference>
<dbReference type="GO" id="GO:0016887">
    <property type="term" value="F:ATP hydrolysis activity"/>
    <property type="evidence" value="ECO:0007669"/>
    <property type="project" value="InterPro"/>
</dbReference>
<evidence type="ECO:0000313" key="5">
    <source>
        <dbReference type="EMBL" id="MEG3437607.1"/>
    </source>
</evidence>
<dbReference type="AlphaFoldDB" id="A0AAW9QTJ5"/>
<gene>
    <name evidence="5" type="ORF">V0288_10800</name>
</gene>
<name>A0AAW9QTJ5_9CHRO</name>
<evidence type="ECO:0000259" key="4">
    <source>
        <dbReference type="SMART" id="SM00382"/>
    </source>
</evidence>
<keyword evidence="3 5" id="KW-0067">ATP-binding</keyword>
<dbReference type="Proteomes" id="UP001328733">
    <property type="component" value="Unassembled WGS sequence"/>
</dbReference>
<dbReference type="PANTHER" id="PTHR23073">
    <property type="entry name" value="26S PROTEASOME REGULATORY SUBUNIT"/>
    <property type="match status" value="1"/>
</dbReference>
<dbReference type="InterPro" id="IPR003593">
    <property type="entry name" value="AAA+_ATPase"/>
</dbReference>
<comment type="caution">
    <text evidence="5">The sequence shown here is derived from an EMBL/GenBank/DDBJ whole genome shotgun (WGS) entry which is preliminary data.</text>
</comment>
<evidence type="ECO:0000256" key="2">
    <source>
        <dbReference type="ARBA" id="ARBA00022741"/>
    </source>
</evidence>
<dbReference type="GO" id="GO:0005524">
    <property type="term" value="F:ATP binding"/>
    <property type="evidence" value="ECO:0007669"/>
    <property type="project" value="UniProtKB-KW"/>
</dbReference>